<dbReference type="Pfam" id="PF00106">
    <property type="entry name" value="adh_short"/>
    <property type="match status" value="1"/>
</dbReference>
<dbReference type="InterPro" id="IPR051468">
    <property type="entry name" value="Fungal_SecMetab_SDRs"/>
</dbReference>
<dbReference type="PRINTS" id="PR00081">
    <property type="entry name" value="GDHRDH"/>
</dbReference>
<dbReference type="Gene3D" id="3.40.50.720">
    <property type="entry name" value="NAD(P)-binding Rossmann-like Domain"/>
    <property type="match status" value="1"/>
</dbReference>
<dbReference type="OrthoDB" id="9876299at2759"/>
<keyword evidence="3" id="KW-0560">Oxidoreductase</keyword>
<dbReference type="PANTHER" id="PTHR43544">
    <property type="entry name" value="SHORT-CHAIN DEHYDROGENASE/REDUCTASE"/>
    <property type="match status" value="1"/>
</dbReference>
<dbReference type="CDD" id="cd05325">
    <property type="entry name" value="carb_red_sniffer_like_SDR_c"/>
    <property type="match status" value="1"/>
</dbReference>
<evidence type="ECO:0000256" key="2">
    <source>
        <dbReference type="ARBA" id="ARBA00022857"/>
    </source>
</evidence>
<evidence type="ECO:0000256" key="3">
    <source>
        <dbReference type="ARBA" id="ARBA00023002"/>
    </source>
</evidence>
<dbReference type="PROSITE" id="PS00061">
    <property type="entry name" value="ADH_SHORT"/>
    <property type="match status" value="1"/>
</dbReference>
<dbReference type="InterPro" id="IPR036291">
    <property type="entry name" value="NAD(P)-bd_dom_sf"/>
</dbReference>
<comment type="similarity">
    <text evidence="1">Belongs to the short-chain dehydrogenases/reductases (SDR) family.</text>
</comment>
<keyword evidence="2" id="KW-0521">NADP</keyword>
<dbReference type="GO" id="GO:0016491">
    <property type="term" value="F:oxidoreductase activity"/>
    <property type="evidence" value="ECO:0007669"/>
    <property type="project" value="UniProtKB-KW"/>
</dbReference>
<evidence type="ECO:0000313" key="4">
    <source>
        <dbReference type="EMBL" id="OCL15217.1"/>
    </source>
</evidence>
<gene>
    <name evidence="4" type="ORF">AOQ84DRAFT_413350</name>
</gene>
<dbReference type="Proteomes" id="UP000250140">
    <property type="component" value="Unassembled WGS sequence"/>
</dbReference>
<dbReference type="InterPro" id="IPR002347">
    <property type="entry name" value="SDR_fam"/>
</dbReference>
<evidence type="ECO:0000256" key="1">
    <source>
        <dbReference type="ARBA" id="ARBA00006484"/>
    </source>
</evidence>
<protein>
    <submittedName>
        <fullName evidence="4">NAD(P)-binding protein</fullName>
    </submittedName>
</protein>
<dbReference type="InterPro" id="IPR020904">
    <property type="entry name" value="Sc_DH/Rdtase_CS"/>
</dbReference>
<accession>A0A8E2FDI7</accession>
<dbReference type="GO" id="GO:0005737">
    <property type="term" value="C:cytoplasm"/>
    <property type="evidence" value="ECO:0007669"/>
    <property type="project" value="TreeGrafter"/>
</dbReference>
<name>A0A8E2FDI7_9PEZI</name>
<dbReference type="AlphaFoldDB" id="A0A8E2FDI7"/>
<proteinExistence type="inferred from homology"/>
<reference evidence="4 5" key="1">
    <citation type="journal article" date="2016" name="Nat. Commun.">
        <title>Ectomycorrhizal ecology is imprinted in the genome of the dominant symbiotic fungus Cenococcum geophilum.</title>
        <authorList>
            <consortium name="DOE Joint Genome Institute"/>
            <person name="Peter M."/>
            <person name="Kohler A."/>
            <person name="Ohm R.A."/>
            <person name="Kuo A."/>
            <person name="Krutzmann J."/>
            <person name="Morin E."/>
            <person name="Arend M."/>
            <person name="Barry K.W."/>
            <person name="Binder M."/>
            <person name="Choi C."/>
            <person name="Clum A."/>
            <person name="Copeland A."/>
            <person name="Grisel N."/>
            <person name="Haridas S."/>
            <person name="Kipfer T."/>
            <person name="LaButti K."/>
            <person name="Lindquist E."/>
            <person name="Lipzen A."/>
            <person name="Maire R."/>
            <person name="Meier B."/>
            <person name="Mihaltcheva S."/>
            <person name="Molinier V."/>
            <person name="Murat C."/>
            <person name="Poggeler S."/>
            <person name="Quandt C.A."/>
            <person name="Sperisen C."/>
            <person name="Tritt A."/>
            <person name="Tisserant E."/>
            <person name="Crous P.W."/>
            <person name="Henrissat B."/>
            <person name="Nehls U."/>
            <person name="Egli S."/>
            <person name="Spatafora J.W."/>
            <person name="Grigoriev I.V."/>
            <person name="Martin F.M."/>
        </authorList>
    </citation>
    <scope>NUCLEOTIDE SEQUENCE [LARGE SCALE GENOMIC DNA]</scope>
    <source>
        <strain evidence="4 5">CBS 207.34</strain>
    </source>
</reference>
<sequence length="246" mass="25940">MSGLVYLITGANRGIGLGLTEHYLTLPNTIVIAAVRNPSSVDGLKALKAGSSSKLVIIKIDSASTTDAAEAVRVLKSEHSITHIDVVIANAGLGRYWGPALETPISEFQEHFQVNATGVLVLFQAVHGLLEASKAPKFIPIGTPVGSIGELESYPLPTTAYGTSKAALNFLTRKLHFEHPDIVIYSLAPGWVQTEMGRGAASAVGMDDAPVTLEESVAGLTKSIDNATRETMGGVFASYDGKTHAW</sequence>
<evidence type="ECO:0000313" key="5">
    <source>
        <dbReference type="Proteomes" id="UP000250140"/>
    </source>
</evidence>
<organism evidence="4 5">
    <name type="scientific">Glonium stellatum</name>
    <dbReference type="NCBI Taxonomy" id="574774"/>
    <lineage>
        <taxon>Eukaryota</taxon>
        <taxon>Fungi</taxon>
        <taxon>Dikarya</taxon>
        <taxon>Ascomycota</taxon>
        <taxon>Pezizomycotina</taxon>
        <taxon>Dothideomycetes</taxon>
        <taxon>Pleosporomycetidae</taxon>
        <taxon>Gloniales</taxon>
        <taxon>Gloniaceae</taxon>
        <taxon>Glonium</taxon>
    </lineage>
</organism>
<dbReference type="SUPFAM" id="SSF51735">
    <property type="entry name" value="NAD(P)-binding Rossmann-fold domains"/>
    <property type="match status" value="1"/>
</dbReference>
<keyword evidence="5" id="KW-1185">Reference proteome</keyword>
<dbReference type="EMBL" id="KV748472">
    <property type="protein sequence ID" value="OCL15217.1"/>
    <property type="molecule type" value="Genomic_DNA"/>
</dbReference>
<dbReference type="PANTHER" id="PTHR43544:SF7">
    <property type="entry name" value="NADB-LER2"/>
    <property type="match status" value="1"/>
</dbReference>